<dbReference type="EMBL" id="JAKWFO010000005">
    <property type="protein sequence ID" value="KAI9636594.1"/>
    <property type="molecule type" value="Genomic_DNA"/>
</dbReference>
<proteinExistence type="predicted"/>
<evidence type="ECO:0000256" key="1">
    <source>
        <dbReference type="SAM" id="MobiDB-lite"/>
    </source>
</evidence>
<accession>A0AA38HCS1</accession>
<organism evidence="2 3">
    <name type="scientific">Dioszegia hungarica</name>
    <dbReference type="NCBI Taxonomy" id="4972"/>
    <lineage>
        <taxon>Eukaryota</taxon>
        <taxon>Fungi</taxon>
        <taxon>Dikarya</taxon>
        <taxon>Basidiomycota</taxon>
        <taxon>Agaricomycotina</taxon>
        <taxon>Tremellomycetes</taxon>
        <taxon>Tremellales</taxon>
        <taxon>Bulleribasidiaceae</taxon>
        <taxon>Dioszegia</taxon>
    </lineage>
</organism>
<protein>
    <submittedName>
        <fullName evidence="2">Uncharacterized protein</fullName>
    </submittedName>
</protein>
<comment type="caution">
    <text evidence="2">The sequence shown here is derived from an EMBL/GenBank/DDBJ whole genome shotgun (WGS) entry which is preliminary data.</text>
</comment>
<feature type="compositionally biased region" description="Low complexity" evidence="1">
    <location>
        <begin position="235"/>
        <end position="249"/>
    </location>
</feature>
<sequence>MPLSFKDRVRRARTAIKLWPLKVIDRFFGDSWSVSTDEDAERLLREIDEYTQHIAVKKAIKEQRRAFELSRPWWERDGQVLKTCKLLPVPHRMHSPPAHTQRSLQLVFKKDTHTKVGTTHTFPLLIAEADQHTEQIERFGIVPHIVVTAELHDVIPRTHHTPLMVPWAPPNVPGTTPGDVDLDGHVMQWGISFTPDHDLDVAARVAFRYQVPIPSRFVGTYRKWSIKDLPPPPGSDLSGSSSSSTLPDDAILTPTQGSASLENMIVCLDADGTGGKGKAELVDDDE</sequence>
<dbReference type="Proteomes" id="UP001164286">
    <property type="component" value="Unassembled WGS sequence"/>
</dbReference>
<dbReference type="RefSeq" id="XP_052946371.1">
    <property type="nucleotide sequence ID" value="XM_053093337.1"/>
</dbReference>
<evidence type="ECO:0000313" key="2">
    <source>
        <dbReference type="EMBL" id="KAI9636594.1"/>
    </source>
</evidence>
<feature type="region of interest" description="Disordered" evidence="1">
    <location>
        <begin position="231"/>
        <end position="257"/>
    </location>
</feature>
<reference evidence="2" key="1">
    <citation type="journal article" date="2022" name="G3 (Bethesda)">
        <title>High quality genome of the basidiomycete yeast Dioszegia hungarica PDD-24b-2 isolated from cloud water.</title>
        <authorList>
            <person name="Jarrige D."/>
            <person name="Haridas S."/>
            <person name="Bleykasten-Grosshans C."/>
            <person name="Joly M."/>
            <person name="Nadalig T."/>
            <person name="Sancelme M."/>
            <person name="Vuilleumier S."/>
            <person name="Grigoriev I.V."/>
            <person name="Amato P."/>
            <person name="Bringel F."/>
        </authorList>
    </citation>
    <scope>NUCLEOTIDE SEQUENCE</scope>
    <source>
        <strain evidence="2">PDD-24b-2</strain>
    </source>
</reference>
<dbReference type="GeneID" id="77732542"/>
<gene>
    <name evidence="2" type="ORF">MKK02DRAFT_45299</name>
</gene>
<evidence type="ECO:0000313" key="3">
    <source>
        <dbReference type="Proteomes" id="UP001164286"/>
    </source>
</evidence>
<name>A0AA38HCS1_9TREE</name>
<keyword evidence="3" id="KW-1185">Reference proteome</keyword>
<dbReference type="AlphaFoldDB" id="A0AA38HCS1"/>